<keyword evidence="1" id="KW-0378">Hydrolase</keyword>
<reference evidence="5 6" key="1">
    <citation type="journal article" date="2016" name="PLoS ONE">
        <title>The Identification of Novel Diagnostic Marker Genes for the Detection of Beer Spoiling Pediococcus damnosus Strains Using the BlAst Diagnostic Gene findEr.</title>
        <authorList>
            <person name="Behr J."/>
            <person name="Geissler A.J."/>
            <person name="Schmid J."/>
            <person name="Zehe A."/>
            <person name="Vogel R.F."/>
        </authorList>
    </citation>
    <scope>NUCLEOTIDE SEQUENCE [LARGE SCALE GENOMIC DNA]</scope>
    <source>
        <strain evidence="3 6">TMW 2.1533</strain>
        <strain evidence="4 5">TMW 2.1535</strain>
    </source>
</reference>
<evidence type="ECO:0000313" key="3">
    <source>
        <dbReference type="EMBL" id="AMV62600.1"/>
    </source>
</evidence>
<dbReference type="InterPro" id="IPR012338">
    <property type="entry name" value="Beta-lactam/transpept-like"/>
</dbReference>
<dbReference type="RefSeq" id="WP_056986265.1">
    <property type="nucleotide sequence ID" value="NZ_BAAAXI010000152.1"/>
</dbReference>
<dbReference type="OrthoDB" id="9803467at2"/>
<evidence type="ECO:0000313" key="4">
    <source>
        <dbReference type="EMBL" id="AMV67521.1"/>
    </source>
</evidence>
<dbReference type="InterPro" id="IPR001466">
    <property type="entry name" value="Beta-lactam-related"/>
</dbReference>
<protein>
    <submittedName>
        <fullName evidence="3">Beta-lactamase class C and other penicillin binding protein</fullName>
    </submittedName>
</protein>
<dbReference type="PANTHER" id="PTHR43283">
    <property type="entry name" value="BETA-LACTAMASE-RELATED"/>
    <property type="match status" value="1"/>
</dbReference>
<dbReference type="Gene3D" id="3.40.710.10">
    <property type="entry name" value="DD-peptidase/beta-lactamase superfamily"/>
    <property type="match status" value="1"/>
</dbReference>
<evidence type="ECO:0000313" key="5">
    <source>
        <dbReference type="Proteomes" id="UP000076244"/>
    </source>
</evidence>
<gene>
    <name evidence="3" type="ORF">ADU70_1106</name>
    <name evidence="4" type="ORF">ADU72_1596</name>
</gene>
<dbReference type="Pfam" id="PF00144">
    <property type="entry name" value="Beta-lactamase"/>
    <property type="match status" value="1"/>
</dbReference>
<evidence type="ECO:0000256" key="1">
    <source>
        <dbReference type="ARBA" id="ARBA00022801"/>
    </source>
</evidence>
<evidence type="ECO:0000259" key="2">
    <source>
        <dbReference type="Pfam" id="PF00144"/>
    </source>
</evidence>
<dbReference type="PANTHER" id="PTHR43283:SF11">
    <property type="entry name" value="BETA-LACTAMASE-RELATED DOMAIN-CONTAINING PROTEIN"/>
    <property type="match status" value="1"/>
</dbReference>
<proteinExistence type="predicted"/>
<organism evidence="3 6">
    <name type="scientific">Pediococcus damnosus</name>
    <dbReference type="NCBI Taxonomy" id="51663"/>
    <lineage>
        <taxon>Bacteria</taxon>
        <taxon>Bacillati</taxon>
        <taxon>Bacillota</taxon>
        <taxon>Bacilli</taxon>
        <taxon>Lactobacillales</taxon>
        <taxon>Lactobacillaceae</taxon>
        <taxon>Pediococcus</taxon>
    </lineage>
</organism>
<dbReference type="GO" id="GO:0016787">
    <property type="term" value="F:hydrolase activity"/>
    <property type="evidence" value="ECO:0007669"/>
    <property type="project" value="UniProtKB-KW"/>
</dbReference>
<sequence length="331" mass="37801">MTENKFTKMKNEIDAIIDRGDVYGASFSFINETKIDSFYHGFQGKDIFAERLDPSMIYDVSSLTKVVATTTRVFQLLAVHELGLKDSVTAYLPGFLHPEVTIENLLLHNSGLPADVDNLHSLTGVELVKKIYEDPLVSKPGEKTIYSDLGFILLGLIIRTLNGSIDRSVQDHIWYPLAMTNTGYNLNRPKSRFVPTEVDPQRGQIQGQVHDYKALLLNGESGHSGLFSTLSDLTVFTEMMINRGKYQKKEILDPNLFDLMASYDENGRTLGWRRLNHKEQYVQTGYTGTILAFDPVKKQGFVCLTNRIYPTRDDKRWNQDRDRLLKMFFEN</sequence>
<dbReference type="EMBL" id="CP012275">
    <property type="protein sequence ID" value="AMV62600.1"/>
    <property type="molecule type" value="Genomic_DNA"/>
</dbReference>
<dbReference type="Proteomes" id="UP000076405">
    <property type="component" value="Chromosome"/>
</dbReference>
<evidence type="ECO:0000313" key="6">
    <source>
        <dbReference type="Proteomes" id="UP000076405"/>
    </source>
</evidence>
<dbReference type="SUPFAM" id="SSF56601">
    <property type="entry name" value="beta-lactamase/transpeptidase-like"/>
    <property type="match status" value="1"/>
</dbReference>
<dbReference type="GeneID" id="57276157"/>
<accession>A0A0R2HD92</accession>
<feature type="domain" description="Beta-lactamase-related" evidence="2">
    <location>
        <begin position="15"/>
        <end position="320"/>
    </location>
</feature>
<dbReference type="Proteomes" id="UP000076244">
    <property type="component" value="Chromosome"/>
</dbReference>
<dbReference type="KEGG" id="pdm:ADU72_1596"/>
<dbReference type="AlphaFoldDB" id="A0A0R2HD92"/>
<name>A0A0R2HD92_9LACO</name>
<dbReference type="EMBL" id="CP012288">
    <property type="protein sequence ID" value="AMV67521.1"/>
    <property type="molecule type" value="Genomic_DNA"/>
</dbReference>
<keyword evidence="5" id="KW-1185">Reference proteome</keyword>
<dbReference type="InterPro" id="IPR050789">
    <property type="entry name" value="Diverse_Enzym_Activities"/>
</dbReference>